<dbReference type="AlphaFoldDB" id="A0A835EUH5"/>
<dbReference type="Proteomes" id="UP000636709">
    <property type="component" value="Unassembled WGS sequence"/>
</dbReference>
<name>A0A835EUH5_9POAL</name>
<proteinExistence type="predicted"/>
<protein>
    <submittedName>
        <fullName evidence="1">Uncharacterized protein</fullName>
    </submittedName>
</protein>
<dbReference type="EMBL" id="JACEFO010001687">
    <property type="protein sequence ID" value="KAF8721062.1"/>
    <property type="molecule type" value="Genomic_DNA"/>
</dbReference>
<accession>A0A835EUH5</accession>
<organism evidence="1 2">
    <name type="scientific">Digitaria exilis</name>
    <dbReference type="NCBI Taxonomy" id="1010633"/>
    <lineage>
        <taxon>Eukaryota</taxon>
        <taxon>Viridiplantae</taxon>
        <taxon>Streptophyta</taxon>
        <taxon>Embryophyta</taxon>
        <taxon>Tracheophyta</taxon>
        <taxon>Spermatophyta</taxon>
        <taxon>Magnoliopsida</taxon>
        <taxon>Liliopsida</taxon>
        <taxon>Poales</taxon>
        <taxon>Poaceae</taxon>
        <taxon>PACMAD clade</taxon>
        <taxon>Panicoideae</taxon>
        <taxon>Panicodae</taxon>
        <taxon>Paniceae</taxon>
        <taxon>Anthephorinae</taxon>
        <taxon>Digitaria</taxon>
    </lineage>
</organism>
<gene>
    <name evidence="1" type="ORF">HU200_023476</name>
</gene>
<reference evidence="1" key="1">
    <citation type="submission" date="2020-07" db="EMBL/GenBank/DDBJ databases">
        <title>Genome sequence and genetic diversity analysis of an under-domesticated orphan crop, white fonio (Digitaria exilis).</title>
        <authorList>
            <person name="Bennetzen J.L."/>
            <person name="Chen S."/>
            <person name="Ma X."/>
            <person name="Wang X."/>
            <person name="Yssel A.E.J."/>
            <person name="Chaluvadi S.R."/>
            <person name="Johnson M."/>
            <person name="Gangashetty P."/>
            <person name="Hamidou F."/>
            <person name="Sanogo M.D."/>
            <person name="Zwaenepoel A."/>
            <person name="Wallace J."/>
            <person name="Van De Peer Y."/>
            <person name="Van Deynze A."/>
        </authorList>
    </citation>
    <scope>NUCLEOTIDE SEQUENCE</scope>
    <source>
        <tissue evidence="1">Leaves</tissue>
    </source>
</reference>
<sequence>MSARWPFAAQSRHLPATLLVLECACPSV</sequence>
<evidence type="ECO:0000313" key="1">
    <source>
        <dbReference type="EMBL" id="KAF8721062.1"/>
    </source>
</evidence>
<keyword evidence="2" id="KW-1185">Reference proteome</keyword>
<evidence type="ECO:0000313" key="2">
    <source>
        <dbReference type="Proteomes" id="UP000636709"/>
    </source>
</evidence>
<comment type="caution">
    <text evidence="1">The sequence shown here is derived from an EMBL/GenBank/DDBJ whole genome shotgun (WGS) entry which is preliminary data.</text>
</comment>